<keyword evidence="3" id="KW-0539">Nucleus</keyword>
<name>A0AAN6JSW0_9BASI</name>
<comment type="caution">
    <text evidence="5">The sequence shown here is derived from an EMBL/GenBank/DDBJ whole genome shotgun (WGS) entry which is preliminary data.</text>
</comment>
<keyword evidence="4" id="KW-0175">Coiled coil</keyword>
<proteinExistence type="inferred from homology"/>
<evidence type="ECO:0000313" key="6">
    <source>
        <dbReference type="Proteomes" id="UP001176517"/>
    </source>
</evidence>
<dbReference type="EMBL" id="JAPDMZ010000050">
    <property type="protein sequence ID" value="KAK0553449.1"/>
    <property type="molecule type" value="Genomic_DNA"/>
</dbReference>
<dbReference type="AlphaFoldDB" id="A0AAN6JSW0"/>
<comment type="subcellular location">
    <subcellularLocation>
        <location evidence="1">Nucleus</location>
    </subcellularLocation>
</comment>
<sequence length="217" mass="24528">MTGTASMSAPSPSSSVAAIQSQIEQLATVIQSLLSSPTFTTLQPDSPQLAEFVYEALPSISAIRAELRGLSDQVRHGKNEVASVKDEVDERRVKLDNLRYEREMLAEEIWRTRELRSIYQDVDLPSLEEFRACAPEEMRTDAILADEHQLTLNRLQHELAERQRLEDERRTLAREKLGLLKTDRSKAARLKTLEKATRELLEQAVALRDTAGSEEQA</sequence>
<evidence type="ECO:0000256" key="2">
    <source>
        <dbReference type="ARBA" id="ARBA00008044"/>
    </source>
</evidence>
<dbReference type="GO" id="GO:0006406">
    <property type="term" value="P:mRNA export from nucleus"/>
    <property type="evidence" value="ECO:0007669"/>
    <property type="project" value="TreeGrafter"/>
</dbReference>
<dbReference type="GO" id="GO:0000445">
    <property type="term" value="C:THO complex part of transcription export complex"/>
    <property type="evidence" value="ECO:0007669"/>
    <property type="project" value="TreeGrafter"/>
</dbReference>
<evidence type="ECO:0000313" key="5">
    <source>
        <dbReference type="EMBL" id="KAK0553449.1"/>
    </source>
</evidence>
<dbReference type="Proteomes" id="UP001176517">
    <property type="component" value="Unassembled WGS sequence"/>
</dbReference>
<organism evidence="5 6">
    <name type="scientific">Tilletia horrida</name>
    <dbReference type="NCBI Taxonomy" id="155126"/>
    <lineage>
        <taxon>Eukaryota</taxon>
        <taxon>Fungi</taxon>
        <taxon>Dikarya</taxon>
        <taxon>Basidiomycota</taxon>
        <taxon>Ustilaginomycotina</taxon>
        <taxon>Exobasidiomycetes</taxon>
        <taxon>Tilletiales</taxon>
        <taxon>Tilletiaceae</taxon>
        <taxon>Tilletia</taxon>
    </lineage>
</organism>
<dbReference type="PANTHER" id="PTHR13375">
    <property type="entry name" value="FMS INTERACTING PROTEIN"/>
    <property type="match status" value="1"/>
</dbReference>
<dbReference type="InterPro" id="IPR019163">
    <property type="entry name" value="THO_Thoc5"/>
</dbReference>
<dbReference type="PANTHER" id="PTHR13375:SF3">
    <property type="entry name" value="THO COMPLEX SUBUNIT 5 HOMOLOG"/>
    <property type="match status" value="1"/>
</dbReference>
<evidence type="ECO:0000256" key="1">
    <source>
        <dbReference type="ARBA" id="ARBA00004123"/>
    </source>
</evidence>
<comment type="similarity">
    <text evidence="2">Belongs to the THOC5 family.</text>
</comment>
<dbReference type="Pfam" id="PF09766">
    <property type="entry name" value="FmiP_Thoc5"/>
    <property type="match status" value="1"/>
</dbReference>
<keyword evidence="6" id="KW-1185">Reference proteome</keyword>
<evidence type="ECO:0000256" key="3">
    <source>
        <dbReference type="ARBA" id="ARBA00023242"/>
    </source>
</evidence>
<reference evidence="5" key="1">
    <citation type="journal article" date="2023" name="PhytoFront">
        <title>Draft Genome Resources of Seven Strains of Tilletia horrida, Causal Agent of Kernel Smut of Rice.</title>
        <authorList>
            <person name="Khanal S."/>
            <person name="Antony Babu S."/>
            <person name="Zhou X.G."/>
        </authorList>
    </citation>
    <scope>NUCLEOTIDE SEQUENCE</scope>
    <source>
        <strain evidence="5">TX6</strain>
    </source>
</reference>
<dbReference type="GO" id="GO:0003729">
    <property type="term" value="F:mRNA binding"/>
    <property type="evidence" value="ECO:0007669"/>
    <property type="project" value="TreeGrafter"/>
</dbReference>
<gene>
    <name evidence="5" type="ORF">OC846_002498</name>
</gene>
<accession>A0AAN6JSW0</accession>
<protein>
    <submittedName>
        <fullName evidence="5">Uncharacterized protein</fullName>
    </submittedName>
</protein>
<feature type="coiled-coil region" evidence="4">
    <location>
        <begin position="145"/>
        <end position="210"/>
    </location>
</feature>
<evidence type="ECO:0000256" key="4">
    <source>
        <dbReference type="SAM" id="Coils"/>
    </source>
</evidence>